<name>X1QG89_9ZZZZ</name>
<gene>
    <name evidence="2" type="ORF">S06H3_63088</name>
</gene>
<dbReference type="SUPFAM" id="SSF64484">
    <property type="entry name" value="beta and beta-prime subunits of DNA dependent RNA-polymerase"/>
    <property type="match status" value="1"/>
</dbReference>
<keyword evidence="1" id="KW-0175">Coiled coil</keyword>
<feature type="non-terminal residue" evidence="2">
    <location>
        <position position="142"/>
    </location>
</feature>
<evidence type="ECO:0000256" key="1">
    <source>
        <dbReference type="SAM" id="Coils"/>
    </source>
</evidence>
<protein>
    <submittedName>
        <fullName evidence="2">Uncharacterized protein</fullName>
    </submittedName>
</protein>
<reference evidence="2" key="1">
    <citation type="journal article" date="2014" name="Front. Microbiol.">
        <title>High frequency of phylogenetically diverse reductive dehalogenase-homologous genes in deep subseafloor sedimentary metagenomes.</title>
        <authorList>
            <person name="Kawai M."/>
            <person name="Futagami T."/>
            <person name="Toyoda A."/>
            <person name="Takaki Y."/>
            <person name="Nishi S."/>
            <person name="Hori S."/>
            <person name="Arai W."/>
            <person name="Tsubouchi T."/>
            <person name="Morono Y."/>
            <person name="Uchiyama I."/>
            <person name="Ito T."/>
            <person name="Fujiyama A."/>
            <person name="Inagaki F."/>
            <person name="Takami H."/>
        </authorList>
    </citation>
    <scope>NUCLEOTIDE SEQUENCE</scope>
    <source>
        <strain evidence="2">Expedition CK06-06</strain>
    </source>
</reference>
<feature type="non-terminal residue" evidence="2">
    <location>
        <position position="1"/>
    </location>
</feature>
<proteinExistence type="predicted"/>
<dbReference type="EMBL" id="BARV01041767">
    <property type="protein sequence ID" value="GAI53841.1"/>
    <property type="molecule type" value="Genomic_DNA"/>
</dbReference>
<feature type="coiled-coil region" evidence="1">
    <location>
        <begin position="50"/>
        <end position="122"/>
    </location>
</feature>
<comment type="caution">
    <text evidence="2">The sequence shown here is derived from an EMBL/GenBank/DDBJ whole genome shotgun (WGS) entry which is preliminary data.</text>
</comment>
<evidence type="ECO:0000313" key="2">
    <source>
        <dbReference type="EMBL" id="GAI53841.1"/>
    </source>
</evidence>
<dbReference type="AlphaFoldDB" id="X1QG89"/>
<sequence length="142" mass="16326">GKGIPSWLGVLLDLSPRSLESVLYFSHYIVTSVDEEARQEAIRRLKENRLQEVAERQGALEAKITEMEQERATVEEVNQLRRNWAEEKAQLEEQLSIEVAQLKDLRQRTLLTENQYSELKEKHGHIFEAGMGAEAILQIIKG</sequence>
<accession>X1QG89</accession>
<organism evidence="2">
    <name type="scientific">marine sediment metagenome</name>
    <dbReference type="NCBI Taxonomy" id="412755"/>
    <lineage>
        <taxon>unclassified sequences</taxon>
        <taxon>metagenomes</taxon>
        <taxon>ecological metagenomes</taxon>
    </lineage>
</organism>